<dbReference type="RefSeq" id="WP_110198898.1">
    <property type="nucleotide sequence ID" value="NZ_QICH01000001.1"/>
</dbReference>
<accession>A0A318D3V7</accession>
<dbReference type="Proteomes" id="UP000247689">
    <property type="component" value="Unassembled WGS sequence"/>
</dbReference>
<sequence length="179" mass="20284">MNSKYTSSTISNSSITINGKTYTSLDEVPEDQKENIRELMEFKFQDLSDGQTLYEYNGTTYESFEDMPQEAQEFWNNMPTLSESLLDKEANRSFLEEKVKQMHNRRFNSTTISDGTYSKQPVEVQAAPKVTPQKARPASQTDQASQYTSAVQKTNTKYGWVGVVVIVGVVTAVCWKAFT</sequence>
<keyword evidence="1" id="KW-1133">Transmembrane helix</keyword>
<keyword evidence="1" id="KW-0812">Transmembrane</keyword>
<keyword evidence="1" id="KW-0472">Membrane</keyword>
<evidence type="ECO:0000313" key="3">
    <source>
        <dbReference type="Proteomes" id="UP000247689"/>
    </source>
</evidence>
<keyword evidence="3" id="KW-1185">Reference proteome</keyword>
<feature type="transmembrane region" description="Helical" evidence="1">
    <location>
        <begin position="158"/>
        <end position="178"/>
    </location>
</feature>
<dbReference type="AlphaFoldDB" id="A0A318D3V7"/>
<organism evidence="2 3">
    <name type="scientific">Kangiella spongicola</name>
    <dbReference type="NCBI Taxonomy" id="796379"/>
    <lineage>
        <taxon>Bacteria</taxon>
        <taxon>Pseudomonadati</taxon>
        <taxon>Pseudomonadota</taxon>
        <taxon>Gammaproteobacteria</taxon>
        <taxon>Kangiellales</taxon>
        <taxon>Kangiellaceae</taxon>
        <taxon>Kangiella</taxon>
    </lineage>
</organism>
<dbReference type="EMBL" id="QICH01000001">
    <property type="protein sequence ID" value="PXF63631.1"/>
    <property type="molecule type" value="Genomic_DNA"/>
</dbReference>
<protein>
    <submittedName>
        <fullName evidence="2">Uncharacterized protein</fullName>
    </submittedName>
</protein>
<comment type="caution">
    <text evidence="2">The sequence shown here is derived from an EMBL/GenBank/DDBJ whole genome shotgun (WGS) entry which is preliminary data.</text>
</comment>
<evidence type="ECO:0000256" key="1">
    <source>
        <dbReference type="SAM" id="Phobius"/>
    </source>
</evidence>
<proteinExistence type="predicted"/>
<name>A0A318D3V7_9GAMM</name>
<evidence type="ECO:0000313" key="2">
    <source>
        <dbReference type="EMBL" id="PXF63631.1"/>
    </source>
</evidence>
<gene>
    <name evidence="2" type="ORF">DL796_00295</name>
</gene>
<reference evidence="2 3" key="1">
    <citation type="submission" date="2018-05" db="EMBL/GenBank/DDBJ databases">
        <title>Kangiella spongicola genome sequence.</title>
        <authorList>
            <person name="Maclea K.S."/>
            <person name="Goen A.E."/>
            <person name="Kelley C."/>
            <person name="Underriner A."/>
            <person name="Silverwood T."/>
            <person name="Trachtenberg A.M."/>
        </authorList>
    </citation>
    <scope>NUCLEOTIDE SEQUENCE [LARGE SCALE GENOMIC DNA]</scope>
    <source>
        <strain evidence="2 3">ATCC BAA-2076</strain>
    </source>
</reference>